<organism evidence="2 3">
    <name type="scientific">Hibiscus sabdariffa</name>
    <name type="common">roselle</name>
    <dbReference type="NCBI Taxonomy" id="183260"/>
    <lineage>
        <taxon>Eukaryota</taxon>
        <taxon>Viridiplantae</taxon>
        <taxon>Streptophyta</taxon>
        <taxon>Embryophyta</taxon>
        <taxon>Tracheophyta</taxon>
        <taxon>Spermatophyta</taxon>
        <taxon>Magnoliopsida</taxon>
        <taxon>eudicotyledons</taxon>
        <taxon>Gunneridae</taxon>
        <taxon>Pentapetalae</taxon>
        <taxon>rosids</taxon>
        <taxon>malvids</taxon>
        <taxon>Malvales</taxon>
        <taxon>Malvaceae</taxon>
        <taxon>Malvoideae</taxon>
        <taxon>Hibiscus</taxon>
    </lineage>
</organism>
<protein>
    <submittedName>
        <fullName evidence="2">Uncharacterized protein</fullName>
    </submittedName>
</protein>
<dbReference type="EMBL" id="JBBPBN010000013">
    <property type="protein sequence ID" value="KAK9026045.1"/>
    <property type="molecule type" value="Genomic_DNA"/>
</dbReference>
<name>A0ABR2SLY7_9ROSI</name>
<gene>
    <name evidence="2" type="ORF">V6N11_038893</name>
</gene>
<sequence length="139" mass="14402">MKGVAAAITTPTNNNNNVVIVFSDYCLLYYKLVLGLGNMNRQPAKVPADGIQGKSNGADEVQGNSNGADGFQGKSNGADGVQGNSNGADGVQGSSNGAGGAPPAPGGRRLRLIGTDAYTSPEADAYNEYVRNQNRNRRR</sequence>
<comment type="caution">
    <text evidence="2">The sequence shown here is derived from an EMBL/GenBank/DDBJ whole genome shotgun (WGS) entry which is preliminary data.</text>
</comment>
<proteinExistence type="predicted"/>
<dbReference type="Proteomes" id="UP001396334">
    <property type="component" value="Unassembled WGS sequence"/>
</dbReference>
<accession>A0ABR2SLY7</accession>
<keyword evidence="3" id="KW-1185">Reference proteome</keyword>
<evidence type="ECO:0000313" key="2">
    <source>
        <dbReference type="EMBL" id="KAK9026045.1"/>
    </source>
</evidence>
<evidence type="ECO:0000313" key="3">
    <source>
        <dbReference type="Proteomes" id="UP001396334"/>
    </source>
</evidence>
<evidence type="ECO:0000256" key="1">
    <source>
        <dbReference type="SAM" id="MobiDB-lite"/>
    </source>
</evidence>
<reference evidence="2 3" key="1">
    <citation type="journal article" date="2024" name="G3 (Bethesda)">
        <title>Genome assembly of Hibiscus sabdariffa L. provides insights into metabolisms of medicinal natural products.</title>
        <authorList>
            <person name="Kim T."/>
        </authorList>
    </citation>
    <scope>NUCLEOTIDE SEQUENCE [LARGE SCALE GENOMIC DNA]</scope>
    <source>
        <strain evidence="2">TK-2024</strain>
        <tissue evidence="2">Old leaves</tissue>
    </source>
</reference>
<feature type="region of interest" description="Disordered" evidence="1">
    <location>
        <begin position="43"/>
        <end position="139"/>
    </location>
</feature>
<feature type="compositionally biased region" description="Polar residues" evidence="1">
    <location>
        <begin position="82"/>
        <end position="95"/>
    </location>
</feature>